<dbReference type="SFLD" id="SFLDG01129">
    <property type="entry name" value="C1.5:_HAD__Beta-PGM__Phosphata"/>
    <property type="match status" value="1"/>
</dbReference>
<dbReference type="Pfam" id="PF13419">
    <property type="entry name" value="HAD_2"/>
    <property type="match status" value="1"/>
</dbReference>
<dbReference type="GO" id="GO:0005829">
    <property type="term" value="C:cytosol"/>
    <property type="evidence" value="ECO:0007669"/>
    <property type="project" value="TreeGrafter"/>
</dbReference>
<dbReference type="GO" id="GO:0006281">
    <property type="term" value="P:DNA repair"/>
    <property type="evidence" value="ECO:0007669"/>
    <property type="project" value="TreeGrafter"/>
</dbReference>
<accession>A0A4R6EEW6</accession>
<dbReference type="InterPro" id="IPR023214">
    <property type="entry name" value="HAD_sf"/>
</dbReference>
<dbReference type="EMBL" id="SNVV01000003">
    <property type="protein sequence ID" value="TDN55798.1"/>
    <property type="molecule type" value="Genomic_DNA"/>
</dbReference>
<dbReference type="InterPro" id="IPR036412">
    <property type="entry name" value="HAD-like_sf"/>
</dbReference>
<name>A0A4R6EEW6_9RHOO</name>
<sequence length="218" mass="23934">MASRFDLLVFDWDGTLMDSAAAIVRSILAAAKDLGLPEPKEERARYVIGLGLTDALSHAVPELKAEDYPRMVERYRHHYLSRDTELTLFPGVDEMLTWLGASGRMLAVATGKSRVGLQRALAHSGLERHFHATRCADECFSKPHPAMLHELMEEFGVSPGRTLMIGDTTHDMQMAKNAGTAGLAVSFGAHPVELLVAEEPLACLDSPQALDAWLRENV</sequence>
<dbReference type="NCBIfam" id="TIGR01549">
    <property type="entry name" value="HAD-SF-IA-v1"/>
    <property type="match status" value="1"/>
</dbReference>
<dbReference type="PANTHER" id="PTHR43434:SF24">
    <property type="entry name" value="HYDROLASE-RELATED"/>
    <property type="match status" value="1"/>
</dbReference>
<dbReference type="GO" id="GO:0008967">
    <property type="term" value="F:phosphoglycolate phosphatase activity"/>
    <property type="evidence" value="ECO:0007669"/>
    <property type="project" value="TreeGrafter"/>
</dbReference>
<comment type="caution">
    <text evidence="1">The sequence shown here is derived from an EMBL/GenBank/DDBJ whole genome shotgun (WGS) entry which is preliminary data.</text>
</comment>
<dbReference type="NCBIfam" id="TIGR01509">
    <property type="entry name" value="HAD-SF-IA-v3"/>
    <property type="match status" value="1"/>
</dbReference>
<dbReference type="InterPro" id="IPR050155">
    <property type="entry name" value="HAD-like_hydrolase_sf"/>
</dbReference>
<dbReference type="InterPro" id="IPR023198">
    <property type="entry name" value="PGP-like_dom2"/>
</dbReference>
<evidence type="ECO:0000313" key="2">
    <source>
        <dbReference type="Proteomes" id="UP000295129"/>
    </source>
</evidence>
<dbReference type="Gene3D" id="3.40.50.1000">
    <property type="entry name" value="HAD superfamily/HAD-like"/>
    <property type="match status" value="1"/>
</dbReference>
<dbReference type="SFLD" id="SFLDS00003">
    <property type="entry name" value="Haloacid_Dehalogenase"/>
    <property type="match status" value="1"/>
</dbReference>
<organism evidence="1 2">
    <name type="scientific">Azoarcus indigens</name>
    <dbReference type="NCBI Taxonomy" id="29545"/>
    <lineage>
        <taxon>Bacteria</taxon>
        <taxon>Pseudomonadati</taxon>
        <taxon>Pseudomonadota</taxon>
        <taxon>Betaproteobacteria</taxon>
        <taxon>Rhodocyclales</taxon>
        <taxon>Zoogloeaceae</taxon>
        <taxon>Azoarcus</taxon>
    </lineage>
</organism>
<protein>
    <submittedName>
        <fullName evidence="1">Phosphoglycolate phosphatase</fullName>
    </submittedName>
</protein>
<gene>
    <name evidence="1" type="ORF">C7389_103133</name>
</gene>
<dbReference type="InterPro" id="IPR006439">
    <property type="entry name" value="HAD-SF_hydro_IA"/>
</dbReference>
<reference evidence="1 2" key="1">
    <citation type="submission" date="2019-03" db="EMBL/GenBank/DDBJ databases">
        <title>Genomic Encyclopedia of Type Strains, Phase IV (KMG-IV): sequencing the most valuable type-strain genomes for metagenomic binning, comparative biology and taxonomic classification.</title>
        <authorList>
            <person name="Goeker M."/>
        </authorList>
    </citation>
    <scope>NUCLEOTIDE SEQUENCE [LARGE SCALE GENOMIC DNA]</scope>
    <source>
        <strain evidence="1 2">DSM 12121</strain>
    </source>
</reference>
<dbReference type="OrthoDB" id="9782449at2"/>
<keyword evidence="2" id="KW-1185">Reference proteome</keyword>
<dbReference type="SUPFAM" id="SSF56784">
    <property type="entry name" value="HAD-like"/>
    <property type="match status" value="1"/>
</dbReference>
<dbReference type="Gene3D" id="1.10.150.240">
    <property type="entry name" value="Putative phosphatase, domain 2"/>
    <property type="match status" value="1"/>
</dbReference>
<dbReference type="PANTHER" id="PTHR43434">
    <property type="entry name" value="PHOSPHOGLYCOLATE PHOSPHATASE"/>
    <property type="match status" value="1"/>
</dbReference>
<dbReference type="AlphaFoldDB" id="A0A4R6EEW6"/>
<dbReference type="SFLD" id="SFLDG01135">
    <property type="entry name" value="C1.5.6:_HAD__Beta-PGM__Phospha"/>
    <property type="match status" value="1"/>
</dbReference>
<evidence type="ECO:0000313" key="1">
    <source>
        <dbReference type="EMBL" id="TDN55798.1"/>
    </source>
</evidence>
<proteinExistence type="predicted"/>
<dbReference type="RefSeq" id="WP_133589319.1">
    <property type="nucleotide sequence ID" value="NZ_SNVV01000003.1"/>
</dbReference>
<dbReference type="InterPro" id="IPR041492">
    <property type="entry name" value="HAD_2"/>
</dbReference>
<dbReference type="Proteomes" id="UP000295129">
    <property type="component" value="Unassembled WGS sequence"/>
</dbReference>